<keyword evidence="1" id="KW-1133">Transmembrane helix</keyword>
<feature type="transmembrane region" description="Helical" evidence="1">
    <location>
        <begin position="5"/>
        <end position="25"/>
    </location>
</feature>
<dbReference type="EMBL" id="JBHULH010000003">
    <property type="protein sequence ID" value="MFD2566982.1"/>
    <property type="molecule type" value="Genomic_DNA"/>
</dbReference>
<dbReference type="Pfam" id="PF13858">
    <property type="entry name" value="DUF4199"/>
    <property type="match status" value="1"/>
</dbReference>
<feature type="transmembrane region" description="Helical" evidence="1">
    <location>
        <begin position="144"/>
        <end position="165"/>
    </location>
</feature>
<keyword evidence="1" id="KW-0472">Membrane</keyword>
<evidence type="ECO:0000256" key="1">
    <source>
        <dbReference type="SAM" id="Phobius"/>
    </source>
</evidence>
<feature type="transmembrane region" description="Helical" evidence="1">
    <location>
        <begin position="74"/>
        <end position="94"/>
    </location>
</feature>
<evidence type="ECO:0000313" key="2">
    <source>
        <dbReference type="EMBL" id="MFD2566982.1"/>
    </source>
</evidence>
<dbReference type="RefSeq" id="WP_379665692.1">
    <property type="nucleotide sequence ID" value="NZ_JBHULH010000003.1"/>
</dbReference>
<sequence>MKKTVLRYGSYGGITLAVLFVLGLYIGQGLDYSVREVIGYTTMILSLSFIFFAIKHQRDKENEGIISFGSSLKIGVLISLIVALVFGVINLVYVEIINPEFTAEYYAHMVEKYRNSLSEVDFQAKLKELEAQKELFSSTFMSTLIMFMTVFVLGFIISLISALFLQRK</sequence>
<evidence type="ECO:0000313" key="3">
    <source>
        <dbReference type="Proteomes" id="UP001597508"/>
    </source>
</evidence>
<dbReference type="Proteomes" id="UP001597508">
    <property type="component" value="Unassembled WGS sequence"/>
</dbReference>
<proteinExistence type="predicted"/>
<accession>A0ABW5LQB8</accession>
<feature type="transmembrane region" description="Helical" evidence="1">
    <location>
        <begin position="37"/>
        <end position="54"/>
    </location>
</feature>
<comment type="caution">
    <text evidence="2">The sequence shown here is derived from an EMBL/GenBank/DDBJ whole genome shotgun (WGS) entry which is preliminary data.</text>
</comment>
<reference evidence="3" key="1">
    <citation type="journal article" date="2019" name="Int. J. Syst. Evol. Microbiol.">
        <title>The Global Catalogue of Microorganisms (GCM) 10K type strain sequencing project: providing services to taxonomists for standard genome sequencing and annotation.</title>
        <authorList>
            <consortium name="The Broad Institute Genomics Platform"/>
            <consortium name="The Broad Institute Genome Sequencing Center for Infectious Disease"/>
            <person name="Wu L."/>
            <person name="Ma J."/>
        </authorList>
    </citation>
    <scope>NUCLEOTIDE SEQUENCE [LARGE SCALE GENOMIC DNA]</scope>
    <source>
        <strain evidence="3">KCTC 52127</strain>
    </source>
</reference>
<gene>
    <name evidence="2" type="ORF">ACFSRZ_06335</name>
</gene>
<keyword evidence="3" id="KW-1185">Reference proteome</keyword>
<keyword evidence="1" id="KW-0812">Transmembrane</keyword>
<organism evidence="2 3">
    <name type="scientific">Pseudotenacibaculum haliotis</name>
    <dbReference type="NCBI Taxonomy" id="1862138"/>
    <lineage>
        <taxon>Bacteria</taxon>
        <taxon>Pseudomonadati</taxon>
        <taxon>Bacteroidota</taxon>
        <taxon>Flavobacteriia</taxon>
        <taxon>Flavobacteriales</taxon>
        <taxon>Flavobacteriaceae</taxon>
        <taxon>Pseudotenacibaculum</taxon>
    </lineage>
</organism>
<dbReference type="InterPro" id="IPR025250">
    <property type="entry name" value="DUF4199"/>
</dbReference>
<protein>
    <submittedName>
        <fullName evidence="2">DUF4199 domain-containing protein</fullName>
    </submittedName>
</protein>
<name>A0ABW5LQB8_9FLAO</name>